<sequence length="333" mass="39086">MLMARQKTGGYIDAEAYRQLRAQVSTRKADLLEVCCPGCQGALIFKNGQQKIPHFAHRQQQDCQLFSEGETAEHLAGKRFLQRILPAEAQMEAYLPHLQQRPDLLWQRLAVEFQCSSLSQARFQERTTNYQAHGYQPWWLLGKQFLPLANRSRWSSLTRSCVQESPQGLELWGVLAQEEELLYFYALDWHYRFGSSHQIQSLKPQDCLFTGLFRLGSRGESQNNPWQISEYKWYLQRGLASQSKHLLHLQGICYQKRGNLLDLPDWCYLPGQHQFLLEQELLLLRFLTQTKGGATWEQWHEEVDQLISWPYPLVDKKTVLRQVYQESRRLAEE</sequence>
<dbReference type="Pfam" id="PF06054">
    <property type="entry name" value="CoiA_nuc"/>
    <property type="match status" value="1"/>
</dbReference>
<evidence type="ECO:0000313" key="4">
    <source>
        <dbReference type="Proteomes" id="UP001429357"/>
    </source>
</evidence>
<protein>
    <submittedName>
        <fullName evidence="3">Competence protein CoiA</fullName>
    </submittedName>
</protein>
<feature type="domain" description="Competence protein CoiA-like N-terminal" evidence="2">
    <location>
        <begin position="35"/>
        <end position="65"/>
    </location>
</feature>
<reference evidence="3" key="2">
    <citation type="submission" date="2024-02" db="EMBL/GenBank/DDBJ databases">
        <title>The Genome Sequence of Enterococcus diestrammenae JM9A.</title>
        <authorList>
            <person name="Earl A."/>
            <person name="Manson A."/>
            <person name="Gilmore M."/>
            <person name="Sanders J."/>
            <person name="Shea T."/>
            <person name="Howe W."/>
            <person name="Livny J."/>
            <person name="Cuomo C."/>
            <person name="Neafsey D."/>
            <person name="Birren B."/>
        </authorList>
    </citation>
    <scope>NUCLEOTIDE SEQUENCE</scope>
    <source>
        <strain evidence="3">JM9A</strain>
    </source>
</reference>
<gene>
    <name evidence="3" type="ORF">BAU18_000723</name>
</gene>
<comment type="caution">
    <text evidence="3">The sequence shown here is derived from an EMBL/GenBank/DDBJ whole genome shotgun (WGS) entry which is preliminary data.</text>
</comment>
<dbReference type="EMBL" id="MAEI02000001">
    <property type="protein sequence ID" value="MEO1781144.1"/>
    <property type="molecule type" value="Genomic_DNA"/>
</dbReference>
<reference evidence="3" key="1">
    <citation type="submission" date="2016-06" db="EMBL/GenBank/DDBJ databases">
        <authorList>
            <person name="Van Tyne D."/>
        </authorList>
    </citation>
    <scope>NUCLEOTIDE SEQUENCE</scope>
    <source>
        <strain evidence="3">JM9A</strain>
    </source>
</reference>
<keyword evidence="4" id="KW-1185">Reference proteome</keyword>
<evidence type="ECO:0000313" key="3">
    <source>
        <dbReference type="EMBL" id="MEO1781144.1"/>
    </source>
</evidence>
<dbReference type="InterPro" id="IPR057253">
    <property type="entry name" value="CoiA-like_N"/>
</dbReference>
<dbReference type="RefSeq" id="WP_161870752.1">
    <property type="nucleotide sequence ID" value="NZ_MAEI02000001.1"/>
</dbReference>
<dbReference type="Pfam" id="PF25164">
    <property type="entry name" value="CoiA_N"/>
    <property type="match status" value="1"/>
</dbReference>
<accession>A0ABV0F1I6</accession>
<evidence type="ECO:0000259" key="2">
    <source>
        <dbReference type="Pfam" id="PF25164"/>
    </source>
</evidence>
<feature type="domain" description="Competence protein CoiA nuclease-like" evidence="1">
    <location>
        <begin position="70"/>
        <end position="201"/>
    </location>
</feature>
<organism evidence="3 4">
    <name type="scientific">Enterococcus diestrammenae</name>
    <dbReference type="NCBI Taxonomy" id="1155073"/>
    <lineage>
        <taxon>Bacteria</taxon>
        <taxon>Bacillati</taxon>
        <taxon>Bacillota</taxon>
        <taxon>Bacilli</taxon>
        <taxon>Lactobacillales</taxon>
        <taxon>Enterococcaceae</taxon>
        <taxon>Enterococcus</taxon>
    </lineage>
</organism>
<name>A0ABV0F1I6_9ENTE</name>
<dbReference type="Proteomes" id="UP001429357">
    <property type="component" value="Unassembled WGS sequence"/>
</dbReference>
<proteinExistence type="predicted"/>
<dbReference type="InterPro" id="IPR010330">
    <property type="entry name" value="CoiA_nuc"/>
</dbReference>
<evidence type="ECO:0000259" key="1">
    <source>
        <dbReference type="Pfam" id="PF06054"/>
    </source>
</evidence>